<evidence type="ECO:0000256" key="2">
    <source>
        <dbReference type="ARBA" id="ARBA00022475"/>
    </source>
</evidence>
<evidence type="ECO:0000256" key="3">
    <source>
        <dbReference type="ARBA" id="ARBA00022676"/>
    </source>
</evidence>
<evidence type="ECO:0000256" key="4">
    <source>
        <dbReference type="ARBA" id="ARBA00022679"/>
    </source>
</evidence>
<evidence type="ECO:0000256" key="8">
    <source>
        <dbReference type="SAM" id="Phobius"/>
    </source>
</evidence>
<feature type="transmembrane region" description="Helical" evidence="8">
    <location>
        <begin position="303"/>
        <end position="324"/>
    </location>
</feature>
<evidence type="ECO:0008006" key="11">
    <source>
        <dbReference type="Google" id="ProtNLM"/>
    </source>
</evidence>
<evidence type="ECO:0000256" key="5">
    <source>
        <dbReference type="ARBA" id="ARBA00022692"/>
    </source>
</evidence>
<dbReference type="PROSITE" id="PS51257">
    <property type="entry name" value="PROKAR_LIPOPROTEIN"/>
    <property type="match status" value="1"/>
</dbReference>
<dbReference type="EMBL" id="VFRQ01000001">
    <property type="protein sequence ID" value="TPE45782.1"/>
    <property type="molecule type" value="Genomic_DNA"/>
</dbReference>
<dbReference type="OrthoDB" id="9123883at2"/>
<comment type="caution">
    <text evidence="9">The sequence shown here is derived from an EMBL/GenBank/DDBJ whole genome shotgun (WGS) entry which is preliminary data.</text>
</comment>
<evidence type="ECO:0000256" key="7">
    <source>
        <dbReference type="ARBA" id="ARBA00023136"/>
    </source>
</evidence>
<evidence type="ECO:0000313" key="9">
    <source>
        <dbReference type="EMBL" id="TPE45782.1"/>
    </source>
</evidence>
<dbReference type="AlphaFoldDB" id="A0A501WAE8"/>
<keyword evidence="6 8" id="KW-1133">Transmembrane helix</keyword>
<keyword evidence="7 8" id="KW-0472">Membrane</keyword>
<comment type="subcellular location">
    <subcellularLocation>
        <location evidence="1">Cell membrane</location>
        <topology evidence="1">Multi-pass membrane protein</topology>
    </subcellularLocation>
</comment>
<feature type="transmembrane region" description="Helical" evidence="8">
    <location>
        <begin position="166"/>
        <end position="198"/>
    </location>
</feature>
<keyword evidence="2" id="KW-1003">Cell membrane</keyword>
<keyword evidence="3" id="KW-0328">Glycosyltransferase</keyword>
<proteinExistence type="predicted"/>
<sequence>MLSQSNRVNLLVLIIALLATACLVLAISVYGLGLTNDSVAYMAAAKSFYTQGRFFLPYRENYYTDWPPLFSILLSSLYFIKVDHLLFTYSIVAVFLYFAVVYTFGCLAYRLTRSRLYTALGMVIFVAGPPTFISFSYLWSEAPFILFTIMFLVGLDRCLGEQKFGILLFTAVAASLSIMVRYAGVVNIGIGAFFLFVYTNGGLVKRLKPTLLFVSVALFPLAGWFYRNYLISSTLTGAGRTVALSHFSYTVVTTAKAVWEWFLPFPPYTFAGMLTIVACASVFTLLAFAVATMYRRHFVERRLLMILFASTLLYLFLNFITALFRSSEFPNARLTSPAFFSFVLVLISIVSYWVRNGNAFFKTAVAAVVAVLLLFNLPKYVQYIRQGITTGLSGHSDKASRNSPLVHALQQSDWLAPYVQREIAFTNAPEKLYYYGLLGIRKTNVDYRLDLTDAFQYTTEEKLLIWFSTVDNAERLHTILKDTLQQYEVVREEKYADGKILWLKLKQNSSLH</sequence>
<accession>A0A501WAE8</accession>
<gene>
    <name evidence="9" type="ORF">FJM65_00070</name>
</gene>
<evidence type="ECO:0000256" key="6">
    <source>
        <dbReference type="ARBA" id="ARBA00022989"/>
    </source>
</evidence>
<keyword evidence="10" id="KW-1185">Reference proteome</keyword>
<dbReference type="Proteomes" id="UP000316727">
    <property type="component" value="Unassembled WGS sequence"/>
</dbReference>
<dbReference type="RefSeq" id="WP_140618077.1">
    <property type="nucleotide sequence ID" value="NZ_VFRQ01000001.1"/>
</dbReference>
<evidence type="ECO:0000313" key="10">
    <source>
        <dbReference type="Proteomes" id="UP000316727"/>
    </source>
</evidence>
<reference evidence="9 10" key="1">
    <citation type="submission" date="2019-06" db="EMBL/GenBank/DDBJ databases">
        <title>A novel bacterium of genus Pontibacter, isolated from marine sediment.</title>
        <authorList>
            <person name="Huang H."/>
            <person name="Mo K."/>
            <person name="Hu Y."/>
        </authorList>
    </citation>
    <scope>NUCLEOTIDE SEQUENCE [LARGE SCALE GENOMIC DNA]</scope>
    <source>
        <strain evidence="9 10">HB172049</strain>
    </source>
</reference>
<feature type="transmembrane region" description="Helical" evidence="8">
    <location>
        <begin position="268"/>
        <end position="291"/>
    </location>
</feature>
<name>A0A501WAE8_9BACT</name>
<feature type="transmembrane region" description="Helical" evidence="8">
    <location>
        <begin position="86"/>
        <end position="109"/>
    </location>
</feature>
<dbReference type="InterPro" id="IPR050297">
    <property type="entry name" value="LipidA_mod_glycosyltrf_83"/>
</dbReference>
<dbReference type="GO" id="GO:0009103">
    <property type="term" value="P:lipopolysaccharide biosynthetic process"/>
    <property type="evidence" value="ECO:0007669"/>
    <property type="project" value="UniProtKB-ARBA"/>
</dbReference>
<dbReference type="PANTHER" id="PTHR33908">
    <property type="entry name" value="MANNOSYLTRANSFERASE YKCB-RELATED"/>
    <property type="match status" value="1"/>
</dbReference>
<dbReference type="PANTHER" id="PTHR33908:SF11">
    <property type="entry name" value="MEMBRANE PROTEIN"/>
    <property type="match status" value="1"/>
</dbReference>
<protein>
    <recommendedName>
        <fullName evidence="11">Glycosyltransferase RgtA/B/C/D-like domain-containing protein</fullName>
    </recommendedName>
</protein>
<dbReference type="GO" id="GO:0016763">
    <property type="term" value="F:pentosyltransferase activity"/>
    <property type="evidence" value="ECO:0007669"/>
    <property type="project" value="TreeGrafter"/>
</dbReference>
<keyword evidence="4" id="KW-0808">Transferase</keyword>
<feature type="transmembrane region" description="Helical" evidence="8">
    <location>
        <begin position="116"/>
        <end position="136"/>
    </location>
</feature>
<organism evidence="9 10">
    <name type="scientific">Pontibacter mangrovi</name>
    <dbReference type="NCBI Taxonomy" id="2589816"/>
    <lineage>
        <taxon>Bacteria</taxon>
        <taxon>Pseudomonadati</taxon>
        <taxon>Bacteroidota</taxon>
        <taxon>Cytophagia</taxon>
        <taxon>Cytophagales</taxon>
        <taxon>Hymenobacteraceae</taxon>
        <taxon>Pontibacter</taxon>
    </lineage>
</organism>
<evidence type="ECO:0000256" key="1">
    <source>
        <dbReference type="ARBA" id="ARBA00004651"/>
    </source>
</evidence>
<feature type="transmembrane region" description="Helical" evidence="8">
    <location>
        <begin position="359"/>
        <end position="377"/>
    </location>
</feature>
<feature type="transmembrane region" description="Helical" evidence="8">
    <location>
        <begin position="210"/>
        <end position="230"/>
    </location>
</feature>
<dbReference type="GO" id="GO:0005886">
    <property type="term" value="C:plasma membrane"/>
    <property type="evidence" value="ECO:0007669"/>
    <property type="project" value="UniProtKB-SubCell"/>
</dbReference>
<feature type="transmembrane region" description="Helical" evidence="8">
    <location>
        <begin position="336"/>
        <end position="354"/>
    </location>
</feature>
<keyword evidence="5 8" id="KW-0812">Transmembrane</keyword>